<organism evidence="1 2">
    <name type="scientific">Sphaerobolus stellatus (strain SS14)</name>
    <dbReference type="NCBI Taxonomy" id="990650"/>
    <lineage>
        <taxon>Eukaryota</taxon>
        <taxon>Fungi</taxon>
        <taxon>Dikarya</taxon>
        <taxon>Basidiomycota</taxon>
        <taxon>Agaricomycotina</taxon>
        <taxon>Agaricomycetes</taxon>
        <taxon>Phallomycetidae</taxon>
        <taxon>Geastrales</taxon>
        <taxon>Sphaerobolaceae</taxon>
        <taxon>Sphaerobolus</taxon>
    </lineage>
</organism>
<proteinExistence type="predicted"/>
<dbReference type="EMBL" id="KN838072">
    <property type="protein sequence ID" value="KIJ22609.1"/>
    <property type="molecule type" value="Genomic_DNA"/>
</dbReference>
<evidence type="ECO:0000313" key="1">
    <source>
        <dbReference type="EMBL" id="KIJ22609.1"/>
    </source>
</evidence>
<reference evidence="1 2" key="1">
    <citation type="submission" date="2014-06" db="EMBL/GenBank/DDBJ databases">
        <title>Evolutionary Origins and Diversification of the Mycorrhizal Mutualists.</title>
        <authorList>
            <consortium name="DOE Joint Genome Institute"/>
            <consortium name="Mycorrhizal Genomics Consortium"/>
            <person name="Kohler A."/>
            <person name="Kuo A."/>
            <person name="Nagy L.G."/>
            <person name="Floudas D."/>
            <person name="Copeland A."/>
            <person name="Barry K.W."/>
            <person name="Cichocki N."/>
            <person name="Veneault-Fourrey C."/>
            <person name="LaButti K."/>
            <person name="Lindquist E.A."/>
            <person name="Lipzen A."/>
            <person name="Lundell T."/>
            <person name="Morin E."/>
            <person name="Murat C."/>
            <person name="Riley R."/>
            <person name="Ohm R."/>
            <person name="Sun H."/>
            <person name="Tunlid A."/>
            <person name="Henrissat B."/>
            <person name="Grigoriev I.V."/>
            <person name="Hibbett D.S."/>
            <person name="Martin F."/>
        </authorList>
    </citation>
    <scope>NUCLEOTIDE SEQUENCE [LARGE SCALE GENOMIC DNA]</scope>
    <source>
        <strain evidence="1 2">SS14</strain>
    </source>
</reference>
<protein>
    <submittedName>
        <fullName evidence="1">Uncharacterized protein</fullName>
    </submittedName>
</protein>
<keyword evidence="2" id="KW-1185">Reference proteome</keyword>
<feature type="non-terminal residue" evidence="1">
    <location>
        <position position="54"/>
    </location>
</feature>
<sequence>MFGTISPELRNPSLEAERYPYKGPKQRVFLYQGRGLRCLLALRKSTLRLLSWLV</sequence>
<accession>A0A0C9TL64</accession>
<dbReference type="HOGENOM" id="CLU_3056272_0_0_1"/>
<name>A0A0C9TL64_SPHS4</name>
<dbReference type="Proteomes" id="UP000054279">
    <property type="component" value="Unassembled WGS sequence"/>
</dbReference>
<evidence type="ECO:0000313" key="2">
    <source>
        <dbReference type="Proteomes" id="UP000054279"/>
    </source>
</evidence>
<gene>
    <name evidence="1" type="ORF">M422DRAFT_40002</name>
</gene>
<dbReference type="AlphaFoldDB" id="A0A0C9TL64"/>